<dbReference type="InterPro" id="IPR039396">
    <property type="entry name" value="Deltex_C"/>
</dbReference>
<dbReference type="AlphaFoldDB" id="A0A9N8ZVW2"/>
<dbReference type="PROSITE" id="PS50196">
    <property type="entry name" value="RANBD1"/>
    <property type="match status" value="1"/>
</dbReference>
<organism evidence="8 9">
    <name type="scientific">Funneliformis mosseae</name>
    <name type="common">Endomycorrhizal fungus</name>
    <name type="synonym">Glomus mosseae</name>
    <dbReference type="NCBI Taxonomy" id="27381"/>
    <lineage>
        <taxon>Eukaryota</taxon>
        <taxon>Fungi</taxon>
        <taxon>Fungi incertae sedis</taxon>
        <taxon>Mucoromycota</taxon>
        <taxon>Glomeromycotina</taxon>
        <taxon>Glomeromycetes</taxon>
        <taxon>Glomerales</taxon>
        <taxon>Glomeraceae</taxon>
        <taxon>Funneliformis</taxon>
    </lineage>
</organism>
<dbReference type="InterPro" id="IPR039399">
    <property type="entry name" value="Deltex_C_sf"/>
</dbReference>
<comment type="similarity">
    <text evidence="1">Belongs to the Deltex family.</text>
</comment>
<dbReference type="EC" id="2.4.2.-" evidence="3"/>
<dbReference type="CDD" id="cd13179">
    <property type="entry name" value="RanBD_RanBP1"/>
    <property type="match status" value="1"/>
</dbReference>
<evidence type="ECO:0000313" key="9">
    <source>
        <dbReference type="Proteomes" id="UP000789375"/>
    </source>
</evidence>
<evidence type="ECO:0000256" key="1">
    <source>
        <dbReference type="ARBA" id="ARBA00009413"/>
    </source>
</evidence>
<dbReference type="GO" id="GO:0005737">
    <property type="term" value="C:cytoplasm"/>
    <property type="evidence" value="ECO:0007669"/>
    <property type="project" value="TreeGrafter"/>
</dbReference>
<keyword evidence="2" id="KW-0479">Metal-binding</keyword>
<dbReference type="PROSITE" id="PS50089">
    <property type="entry name" value="ZF_RING_2"/>
    <property type="match status" value="1"/>
</dbReference>
<evidence type="ECO:0000313" key="8">
    <source>
        <dbReference type="EMBL" id="CAG8510002.1"/>
    </source>
</evidence>
<reference evidence="8" key="1">
    <citation type="submission" date="2021-06" db="EMBL/GenBank/DDBJ databases">
        <authorList>
            <person name="Kallberg Y."/>
            <person name="Tangrot J."/>
            <person name="Rosling A."/>
        </authorList>
    </citation>
    <scope>NUCLEOTIDE SEQUENCE</scope>
    <source>
        <strain evidence="8">87-6 pot B 2015</strain>
    </source>
</reference>
<dbReference type="InterPro" id="IPR013083">
    <property type="entry name" value="Znf_RING/FYVE/PHD"/>
</dbReference>
<keyword evidence="3" id="KW-0328">Glycosyltransferase</keyword>
<keyword evidence="9" id="KW-1185">Reference proteome</keyword>
<dbReference type="Pfam" id="PF00644">
    <property type="entry name" value="PARP"/>
    <property type="match status" value="1"/>
</dbReference>
<dbReference type="InterPro" id="IPR045256">
    <property type="entry name" value="RanBP1_RanBD"/>
</dbReference>
<keyword evidence="2" id="KW-0863">Zinc-finger</keyword>
<dbReference type="InterPro" id="IPR001841">
    <property type="entry name" value="Znf_RING"/>
</dbReference>
<dbReference type="GO" id="GO:0003950">
    <property type="term" value="F:NAD+ poly-ADP-ribosyltransferase activity"/>
    <property type="evidence" value="ECO:0007669"/>
    <property type="project" value="UniProtKB-UniRule"/>
</dbReference>
<dbReference type="GO" id="GO:0008270">
    <property type="term" value="F:zinc ion binding"/>
    <property type="evidence" value="ECO:0007669"/>
    <property type="project" value="UniProtKB-KW"/>
</dbReference>
<feature type="domain" description="RanBD1" evidence="6">
    <location>
        <begin position="29"/>
        <end position="161"/>
    </location>
</feature>
<dbReference type="InterPro" id="IPR045255">
    <property type="entry name" value="RanBP1-like"/>
</dbReference>
<dbReference type="Gene3D" id="2.30.29.30">
    <property type="entry name" value="Pleckstrin-homology domain (PH domain)/Phosphotyrosine-binding domain (PTB)"/>
    <property type="match status" value="1"/>
</dbReference>
<dbReference type="Pfam" id="PF18102">
    <property type="entry name" value="DTC"/>
    <property type="match status" value="1"/>
</dbReference>
<dbReference type="GO" id="GO:0005096">
    <property type="term" value="F:GTPase activator activity"/>
    <property type="evidence" value="ECO:0007669"/>
    <property type="project" value="TreeGrafter"/>
</dbReference>
<dbReference type="GO" id="GO:0006913">
    <property type="term" value="P:nucleocytoplasmic transport"/>
    <property type="evidence" value="ECO:0007669"/>
    <property type="project" value="InterPro"/>
</dbReference>
<dbReference type="SMART" id="SM00160">
    <property type="entry name" value="RanBD"/>
    <property type="match status" value="1"/>
</dbReference>
<dbReference type="Gene3D" id="3.30.390.130">
    <property type="match status" value="1"/>
</dbReference>
<keyword evidence="3" id="KW-0520">NAD</keyword>
<gene>
    <name evidence="8" type="ORF">FMOSSE_LOCUS4486</name>
</gene>
<keyword evidence="2" id="KW-0862">Zinc</keyword>
<keyword evidence="3" id="KW-0808">Transferase</keyword>
<dbReference type="PROSITE" id="PS51059">
    <property type="entry name" value="PARP_CATALYTIC"/>
    <property type="match status" value="1"/>
</dbReference>
<accession>A0A9N8ZVW2</accession>
<dbReference type="Pfam" id="PF00638">
    <property type="entry name" value="Ran_BP1"/>
    <property type="match status" value="1"/>
</dbReference>
<dbReference type="InterPro" id="IPR000156">
    <property type="entry name" value="Ran_bind_dom"/>
</dbReference>
<dbReference type="InterPro" id="IPR012317">
    <property type="entry name" value="Poly(ADP-ribose)pol_cat_dom"/>
</dbReference>
<evidence type="ECO:0000256" key="3">
    <source>
        <dbReference type="RuleBase" id="RU362114"/>
    </source>
</evidence>
<dbReference type="GO" id="GO:0005643">
    <property type="term" value="C:nuclear pore"/>
    <property type="evidence" value="ECO:0007669"/>
    <property type="project" value="TreeGrafter"/>
</dbReference>
<evidence type="ECO:0000256" key="2">
    <source>
        <dbReference type="PROSITE-ProRule" id="PRU00175"/>
    </source>
</evidence>
<dbReference type="SUPFAM" id="SSF57850">
    <property type="entry name" value="RING/U-box"/>
    <property type="match status" value="1"/>
</dbReference>
<dbReference type="EMBL" id="CAJVPP010000759">
    <property type="protein sequence ID" value="CAG8510002.1"/>
    <property type="molecule type" value="Genomic_DNA"/>
</dbReference>
<feature type="domain" description="RING-type" evidence="5">
    <location>
        <begin position="621"/>
        <end position="669"/>
    </location>
</feature>
<dbReference type="Pfam" id="PF13639">
    <property type="entry name" value="zf-RING_2"/>
    <property type="match status" value="1"/>
</dbReference>
<evidence type="ECO:0000259" key="5">
    <source>
        <dbReference type="PROSITE" id="PS50089"/>
    </source>
</evidence>
<comment type="caution">
    <text evidence="8">The sequence shown here is derived from an EMBL/GenBank/DDBJ whole genome shotgun (WGS) entry which is preliminary data.</text>
</comment>
<evidence type="ECO:0000259" key="6">
    <source>
        <dbReference type="PROSITE" id="PS50196"/>
    </source>
</evidence>
<feature type="domain" description="PARP catalytic" evidence="7">
    <location>
        <begin position="190"/>
        <end position="402"/>
    </location>
</feature>
<dbReference type="Gene3D" id="3.30.40.10">
    <property type="entry name" value="Zinc/RING finger domain, C3HC4 (zinc finger)"/>
    <property type="match status" value="1"/>
</dbReference>
<dbReference type="SUPFAM" id="SSF56399">
    <property type="entry name" value="ADP-ribosylation"/>
    <property type="match status" value="1"/>
</dbReference>
<dbReference type="FunFam" id="2.30.29.30:FF:000312">
    <property type="entry name" value="Ran binding protein 1"/>
    <property type="match status" value="1"/>
</dbReference>
<name>A0A9N8ZVW2_FUNMO</name>
<dbReference type="PANTHER" id="PTHR23138">
    <property type="entry name" value="RAN BINDING PROTEIN"/>
    <property type="match status" value="1"/>
</dbReference>
<dbReference type="InterPro" id="IPR011993">
    <property type="entry name" value="PH-like_dom_sf"/>
</dbReference>
<evidence type="ECO:0000259" key="7">
    <source>
        <dbReference type="PROSITE" id="PS51059"/>
    </source>
</evidence>
<sequence>MADTESKQVVAGSSKGTEEEDVVPSPDIHFDPVIKLDEVEVKTFEEDEDVLFKMRAKLFRFDKPLKEWKERGTGDVRFLQHKETKKIRLVMRRDKTHKVCANHYITSEMQLSPNVGSDRSWVWNVSADVSDGEAKSETLAIRFSNTENANTFHDKFYEMQKLNIAIFRKGDETINEKDVDKVAVKEPKENYFDVPFSRPPTSVDLSKDDQLYIDIAAYFKEHLKEVSYNITMISILQNRTLWERYQQFKSLQQAIEKEEKPNALFQTEYETLFKDTVLFHGTQPDNVISILDHGLDGRFSKSFGNCGPAIYLSPSLYKCDQFASRNSSKRALVVCVTALGKIFDNTKDKDKSVNPHTKYPPKGYHSVKHYVAVADEYVVYDNSQVLPILSIHYEKAQGNNALHANPFMLQLPGMKPITGFNSSNTNNQSNFKWPINNGNTSSSQFNTNGCISSSGNNYSSSLPPIQLANFNLPPLSLNFNPILTQVQVHQPITAFSSSNWMLRKAQAMIQQWTHQVDLSSGLLSFYGVTTMAYKQFWPAKSNDGYPSLVSYLDFVLSTRQSNLSSSNLDQGFIHLLKKLKSSEGMVHAKRRLVEKSKSINLFQYTSLATQNRLREAAQESCTICAELIVNLNQPSDIVKMNNCPHVFHKSCIETWLYMPSSQMICPNCKTPCHDPMAPPPIGPMPDGEMAYSFSEKFGAWFICYSIPHGKQLPCHPSPGKPFKGTTRTAICPIYHKWGPLLLIRMIAAFYYHHTFTVGTSLTTNMSDVIIWNGIHHKTTIDGGFGFPDSTYEERVSLELDGKGILLFLRDLMK</sequence>
<proteinExistence type="inferred from homology"/>
<evidence type="ECO:0000256" key="4">
    <source>
        <dbReference type="SAM" id="MobiDB-lite"/>
    </source>
</evidence>
<feature type="region of interest" description="Disordered" evidence="4">
    <location>
        <begin position="1"/>
        <end position="25"/>
    </location>
</feature>
<dbReference type="Proteomes" id="UP000789375">
    <property type="component" value="Unassembled WGS sequence"/>
</dbReference>
<dbReference type="SMART" id="SM00184">
    <property type="entry name" value="RING"/>
    <property type="match status" value="1"/>
</dbReference>
<dbReference type="SUPFAM" id="SSF50729">
    <property type="entry name" value="PH domain-like"/>
    <property type="match status" value="1"/>
</dbReference>
<protein>
    <recommendedName>
        <fullName evidence="3">Poly [ADP-ribose] polymerase</fullName>
        <shortName evidence="3">PARP</shortName>
        <ecNumber evidence="3">2.4.2.-</ecNumber>
    </recommendedName>
</protein>
<dbReference type="PANTHER" id="PTHR23138:SF87">
    <property type="entry name" value="E3 SUMO-PROTEIN LIGASE RANBP2"/>
    <property type="match status" value="1"/>
</dbReference>
<dbReference type="Gene3D" id="3.90.228.10">
    <property type="match status" value="1"/>
</dbReference>